<keyword evidence="12" id="KW-1185">Reference proteome</keyword>
<dbReference type="InterPro" id="IPR001791">
    <property type="entry name" value="Laminin_G"/>
</dbReference>
<feature type="disulfide bond" evidence="10">
    <location>
        <begin position="400"/>
        <end position="409"/>
    </location>
</feature>
<accession>A0A7D9IML6</accession>
<evidence type="ECO:0000313" key="11">
    <source>
        <dbReference type="EMBL" id="CAB4009569.1"/>
    </source>
</evidence>
<evidence type="ECO:0000256" key="5">
    <source>
        <dbReference type="ARBA" id="ARBA00022737"/>
    </source>
</evidence>
<dbReference type="PROSITE" id="PS50025">
    <property type="entry name" value="LAM_G_DOMAIN"/>
    <property type="match status" value="1"/>
</dbReference>
<dbReference type="OrthoDB" id="5977026at2759"/>
<dbReference type="GO" id="GO:0009887">
    <property type="term" value="P:animal organ morphogenesis"/>
    <property type="evidence" value="ECO:0007669"/>
    <property type="project" value="TreeGrafter"/>
</dbReference>
<keyword evidence="3" id="KW-0272">Extracellular matrix</keyword>
<dbReference type="GO" id="GO:0009888">
    <property type="term" value="P:tissue development"/>
    <property type="evidence" value="ECO:0007669"/>
    <property type="project" value="TreeGrafter"/>
</dbReference>
<dbReference type="Gene3D" id="2.10.25.10">
    <property type="entry name" value="Laminin"/>
    <property type="match status" value="5"/>
</dbReference>
<dbReference type="InterPro" id="IPR002049">
    <property type="entry name" value="LE_dom"/>
</dbReference>
<dbReference type="SMART" id="SM00281">
    <property type="entry name" value="LamB"/>
    <property type="match status" value="1"/>
</dbReference>
<dbReference type="PANTHER" id="PTHR10574">
    <property type="entry name" value="NETRIN/LAMININ-RELATED"/>
    <property type="match status" value="1"/>
</dbReference>
<dbReference type="PROSITE" id="PS01248">
    <property type="entry name" value="EGF_LAM_1"/>
    <property type="match status" value="1"/>
</dbReference>
<keyword evidence="7 10" id="KW-1015">Disulfide bond</keyword>
<dbReference type="Proteomes" id="UP001152795">
    <property type="component" value="Unassembled WGS sequence"/>
</dbReference>
<gene>
    <name evidence="11" type="ORF">PACLA_8A084921</name>
</gene>
<evidence type="ECO:0000256" key="3">
    <source>
        <dbReference type="ARBA" id="ARBA00022530"/>
    </source>
</evidence>
<evidence type="ECO:0000313" key="12">
    <source>
        <dbReference type="Proteomes" id="UP001152795"/>
    </source>
</evidence>
<dbReference type="FunFam" id="2.10.25.10:FF:000106">
    <property type="entry name" value="Heparan sulfate proteoglycan 2"/>
    <property type="match status" value="1"/>
</dbReference>
<feature type="disulfide bond" evidence="10">
    <location>
        <begin position="379"/>
        <end position="391"/>
    </location>
</feature>
<dbReference type="Pfam" id="PF00052">
    <property type="entry name" value="Laminin_B"/>
    <property type="match status" value="1"/>
</dbReference>
<feature type="disulfide bond" evidence="10">
    <location>
        <begin position="351"/>
        <end position="360"/>
    </location>
</feature>
<dbReference type="FunFam" id="2.10.25.10:FF:000188">
    <property type="entry name" value="Laminin subunit gamma 2"/>
    <property type="match status" value="1"/>
</dbReference>
<evidence type="ECO:0000256" key="2">
    <source>
        <dbReference type="ARBA" id="ARBA00022525"/>
    </source>
</evidence>
<evidence type="ECO:0000256" key="9">
    <source>
        <dbReference type="ARBA" id="ARBA00023292"/>
    </source>
</evidence>
<keyword evidence="5" id="KW-0677">Repeat</keyword>
<feature type="disulfide bond" evidence="10">
    <location>
        <begin position="429"/>
        <end position="446"/>
    </location>
</feature>
<feature type="disulfide bond" evidence="10">
    <location>
        <begin position="381"/>
        <end position="398"/>
    </location>
</feature>
<feature type="non-terminal residue" evidence="11">
    <location>
        <position position="1217"/>
    </location>
</feature>
<comment type="caution">
    <text evidence="10">Lacks conserved residue(s) required for the propagation of feature annotation.</text>
</comment>
<feature type="disulfide bond" evidence="10">
    <location>
        <begin position="427"/>
        <end position="439"/>
    </location>
</feature>
<organism evidence="11 12">
    <name type="scientific">Paramuricea clavata</name>
    <name type="common">Red gorgonian</name>
    <name type="synonym">Violescent sea-whip</name>
    <dbReference type="NCBI Taxonomy" id="317549"/>
    <lineage>
        <taxon>Eukaryota</taxon>
        <taxon>Metazoa</taxon>
        <taxon>Cnidaria</taxon>
        <taxon>Anthozoa</taxon>
        <taxon>Octocorallia</taxon>
        <taxon>Malacalcyonacea</taxon>
        <taxon>Plexauridae</taxon>
        <taxon>Paramuricea</taxon>
    </lineage>
</organism>
<feature type="disulfide bond" evidence="10">
    <location>
        <begin position="448"/>
        <end position="457"/>
    </location>
</feature>
<dbReference type="Pfam" id="PF24973">
    <property type="entry name" value="EGF_LMN_ATRN"/>
    <property type="match status" value="2"/>
</dbReference>
<evidence type="ECO:0000256" key="1">
    <source>
        <dbReference type="ARBA" id="ARBA00004302"/>
    </source>
</evidence>
<name>A0A7D9IML6_PARCT</name>
<dbReference type="InterPro" id="IPR013320">
    <property type="entry name" value="ConA-like_dom_sf"/>
</dbReference>
<evidence type="ECO:0000256" key="6">
    <source>
        <dbReference type="ARBA" id="ARBA00022869"/>
    </source>
</evidence>
<dbReference type="Gene3D" id="2.60.120.200">
    <property type="match status" value="1"/>
</dbReference>
<dbReference type="InterPro" id="IPR000034">
    <property type="entry name" value="Laminin_IV"/>
</dbReference>
<keyword evidence="2" id="KW-0964">Secreted</keyword>
<dbReference type="PROSITE" id="PS50027">
    <property type="entry name" value="EGF_LAM_2"/>
    <property type="match status" value="5"/>
</dbReference>
<comment type="subcellular location">
    <subcellularLocation>
        <location evidence="1">Secreted</location>
        <location evidence="1">Extracellular space</location>
        <location evidence="1">Extracellular matrix</location>
        <location evidence="1">Basement membrane</location>
    </subcellularLocation>
</comment>
<feature type="disulfide bond" evidence="10">
    <location>
        <begin position="477"/>
        <end position="494"/>
    </location>
</feature>
<dbReference type="PANTHER" id="PTHR10574:SF406">
    <property type="entry name" value="LAMININ SUBUNIT ALPHA 5"/>
    <property type="match status" value="1"/>
</dbReference>
<dbReference type="Pfam" id="PF02210">
    <property type="entry name" value="Laminin_G_2"/>
    <property type="match status" value="1"/>
</dbReference>
<keyword evidence="6" id="KW-0084">Basement membrane</keyword>
<dbReference type="GO" id="GO:0005604">
    <property type="term" value="C:basement membrane"/>
    <property type="evidence" value="ECO:0007669"/>
    <property type="project" value="UniProtKB-SubCell"/>
</dbReference>
<reference evidence="11" key="1">
    <citation type="submission" date="2020-04" db="EMBL/GenBank/DDBJ databases">
        <authorList>
            <person name="Alioto T."/>
            <person name="Alioto T."/>
            <person name="Gomez Garrido J."/>
        </authorList>
    </citation>
    <scope>NUCLEOTIDE SEQUENCE</scope>
    <source>
        <strain evidence="11">A484AB</strain>
    </source>
</reference>
<sequence>KTKYNLHGWNLTRGLDRNEVIGVMKIQDEMNGRPVDLISANVSTGELLYWRTDEDYFKGNSLATSYGGHLEFTRKVSFIPNGTLDTALHIIIKGPRNITIETSLPHATIQSPVVVSVKIVEFGWKHHNTNTAVDRSTFMLILSKPERMWVTASYFTAGNGTYQTSFGNLHVSSVSNISSSNNIAIDVEQCSCGEAYQGSSCERCARGYHRVNVAGHPFFGECISCNCHGHTEDCDPDTGKCLDCQHNTTGFNCTECRDGFYGNARNGTEDDCRKCPCEPPKTTTDLCTMLFNGSAKCLNCSKGYEKNLECNRCELGYFGRPFLEGGNCSSCQCNNNSDICDRESGSCLAHCENNSTGWHCERCENGTYGDATKQECRPCTCDKTGSYDVPCNFTTGHCYCKPNVEGFNCSKCVENSYGFNDTGCLECGCNEFGSADLQCNHTSGICRCRNHTHGDKCDACMDYYYGLPNATCQDCACNATGSNGTICDHVTGACPCKPGVEGRQCDRCKIQHKDFSDTGCEPCPACSMKLQGLVDDASDSLMNSKNEADQADKSIDYYAELDSLEEKIPGVQASLERHSNILESVEEYRKTLTNTTLNATIMGLEKRNEDLNSEAEILDSNLSTEIERVGNISNKTKSGKDFASDVKSKSEKIVSELENLSNHSETMNTSSLNSVEFLQRSISQAASETRRANNLTAAVEQIFNETQDAEIMVKKQTEVIEELSKKVEQFNGELASTRMQIDQDTLRVNATHDEIEAVEMLVTKTNATIGNTSATLSQTSSYINESNTLMAHGETNYQNVTDARLPVLNQELENLKNDINNVNTSYVTARALVANSSLYADSLTAEAQQLERNFSEARKHGQKAVDAIKEYDKTTETISTAVKLSMEASKAVNESIQRIQSLTMSNQSVTARALECRNASIVLLAETMARNVNISENNKTVSESFQLFNAANETCNKVETRASIFENKRTTIIETAARERPAIGNSTQNAIEYVEKTKNISEDIELETIELKKRLTDANNTLAVVNALVVNSSRLLEHTTLTGNETARLLGNISLSVNLTKQIKRENEQSEQFLLNMTARLERKLQEAKDKVAKFRLAMKLRGNTSVQYRPTARMISNPLLNTISLDFKTNRSSGLLLYMSPSANNTHQSISLKLVINRVRFTYNIDSSPVVVTNWEVEIEDNVWYRVYATRCVCVSIKYRIFITEKRASNLGKKKQ</sequence>
<feature type="disulfide bond" evidence="10">
    <location>
        <begin position="496"/>
        <end position="505"/>
    </location>
</feature>
<evidence type="ECO:0000256" key="10">
    <source>
        <dbReference type="PROSITE-ProRule" id="PRU00460"/>
    </source>
</evidence>
<keyword evidence="4" id="KW-0732">Signal</keyword>
<dbReference type="AlphaFoldDB" id="A0A7D9IML6"/>
<dbReference type="InterPro" id="IPR056863">
    <property type="entry name" value="LMN_ATRN_NET-like_EGF"/>
</dbReference>
<feature type="disulfide bond" evidence="10">
    <location>
        <begin position="244"/>
        <end position="253"/>
    </location>
</feature>
<evidence type="ECO:0000256" key="8">
    <source>
        <dbReference type="ARBA" id="ARBA00023180"/>
    </source>
</evidence>
<dbReference type="FunFam" id="2.10.25.10:FF:000074">
    <property type="entry name" value="Laminin subunit alpha"/>
    <property type="match status" value="1"/>
</dbReference>
<dbReference type="FunFam" id="2.10.25.10:FF:000090">
    <property type="entry name" value="laminin subunit alpha"/>
    <property type="match status" value="1"/>
</dbReference>
<dbReference type="Pfam" id="PF00053">
    <property type="entry name" value="EGF_laminin"/>
    <property type="match status" value="3"/>
</dbReference>
<keyword evidence="8" id="KW-0325">Glycoprotein</keyword>
<dbReference type="EMBL" id="CACRXK020006497">
    <property type="protein sequence ID" value="CAB4009569.1"/>
    <property type="molecule type" value="Genomic_DNA"/>
</dbReference>
<dbReference type="SUPFAM" id="SSF49899">
    <property type="entry name" value="Concanavalin A-like lectins/glucanases"/>
    <property type="match status" value="1"/>
</dbReference>
<dbReference type="InterPro" id="IPR050440">
    <property type="entry name" value="Laminin/Netrin_ECM"/>
</dbReference>
<evidence type="ECO:0000256" key="4">
    <source>
        <dbReference type="ARBA" id="ARBA00022729"/>
    </source>
</evidence>
<dbReference type="CDD" id="cd00110">
    <property type="entry name" value="LamG"/>
    <property type="match status" value="1"/>
</dbReference>
<proteinExistence type="predicted"/>
<dbReference type="CDD" id="cd00055">
    <property type="entry name" value="EGF_Lam"/>
    <property type="match status" value="5"/>
</dbReference>
<evidence type="ECO:0000256" key="7">
    <source>
        <dbReference type="ARBA" id="ARBA00023157"/>
    </source>
</evidence>
<feature type="disulfide bond" evidence="10">
    <location>
        <begin position="475"/>
        <end position="487"/>
    </location>
</feature>
<dbReference type="SMART" id="SM00180">
    <property type="entry name" value="EGF_Lam"/>
    <property type="match status" value="6"/>
</dbReference>
<keyword evidence="9 10" id="KW-0424">Laminin EGF-like domain</keyword>
<dbReference type="PROSITE" id="PS51115">
    <property type="entry name" value="LAMININ_IVA"/>
    <property type="match status" value="1"/>
</dbReference>
<dbReference type="PRINTS" id="PR00011">
    <property type="entry name" value="EGFLAMININ"/>
</dbReference>
<protein>
    <submittedName>
        <fullName evidence="11">Uncharacterized protein</fullName>
    </submittedName>
</protein>
<dbReference type="SUPFAM" id="SSF57196">
    <property type="entry name" value="EGF/Laminin"/>
    <property type="match status" value="5"/>
</dbReference>
<comment type="caution">
    <text evidence="11">The sequence shown here is derived from an EMBL/GenBank/DDBJ whole genome shotgun (WGS) entry which is preliminary data.</text>
</comment>